<dbReference type="Pfam" id="PF13007">
    <property type="entry name" value="LZ_Tnp_IS66"/>
    <property type="match status" value="1"/>
</dbReference>
<dbReference type="Pfam" id="PF03050">
    <property type="entry name" value="DDE_Tnp_IS66"/>
    <property type="match status" value="1"/>
</dbReference>
<feature type="domain" description="Transposase TnpC homeodomain" evidence="4">
    <location>
        <begin position="42"/>
        <end position="116"/>
    </location>
</feature>
<feature type="domain" description="Transposase IS66 central" evidence="2">
    <location>
        <begin position="182"/>
        <end position="467"/>
    </location>
</feature>
<dbReference type="AlphaFoldDB" id="A0A560HIG8"/>
<dbReference type="InterPro" id="IPR024474">
    <property type="entry name" value="Znf_dom_IS66"/>
</dbReference>
<name>A0A560HIG8_9PROT</name>
<reference evidence="6 7" key="1">
    <citation type="submission" date="2019-06" db="EMBL/GenBank/DDBJ databases">
        <title>Genomic Encyclopedia of Type Strains, Phase IV (KMG-V): Genome sequencing to study the core and pangenomes of soil and plant-associated prokaryotes.</title>
        <authorList>
            <person name="Whitman W."/>
        </authorList>
    </citation>
    <scope>NUCLEOTIDE SEQUENCE [LARGE SCALE GENOMIC DNA]</scope>
    <source>
        <strain evidence="6 7">BR 11140</strain>
    </source>
</reference>
<feature type="domain" description="Transposase IS66 zinc-finger binding" evidence="3">
    <location>
        <begin position="123"/>
        <end position="165"/>
    </location>
</feature>
<dbReference type="Pfam" id="PF13817">
    <property type="entry name" value="DDE_Tnp_IS66_C"/>
    <property type="match status" value="1"/>
</dbReference>
<evidence type="ECO:0000259" key="4">
    <source>
        <dbReference type="Pfam" id="PF13007"/>
    </source>
</evidence>
<comment type="caution">
    <text evidence="6">The sequence shown here is derived from an EMBL/GenBank/DDBJ whole genome shotgun (WGS) entry which is preliminary data.</text>
</comment>
<evidence type="ECO:0000313" key="7">
    <source>
        <dbReference type="Proteomes" id="UP000318050"/>
    </source>
</evidence>
<evidence type="ECO:0000313" key="6">
    <source>
        <dbReference type="EMBL" id="TWB46263.1"/>
    </source>
</evidence>
<feature type="domain" description="Transposase IS66 C-terminal" evidence="5">
    <location>
        <begin position="474"/>
        <end position="512"/>
    </location>
</feature>
<evidence type="ECO:0000256" key="1">
    <source>
        <dbReference type="SAM" id="MobiDB-lite"/>
    </source>
</evidence>
<dbReference type="PANTHER" id="PTHR33678">
    <property type="entry name" value="BLL1576 PROTEIN"/>
    <property type="match status" value="1"/>
</dbReference>
<dbReference type="EMBL" id="VITT01000063">
    <property type="protein sequence ID" value="TWB46263.1"/>
    <property type="molecule type" value="Genomic_DNA"/>
</dbReference>
<feature type="compositionally biased region" description="Basic and acidic residues" evidence="1">
    <location>
        <begin position="84"/>
        <end position="107"/>
    </location>
</feature>
<dbReference type="InterPro" id="IPR004291">
    <property type="entry name" value="Transposase_IS66_central"/>
</dbReference>
<dbReference type="Proteomes" id="UP000318050">
    <property type="component" value="Unassembled WGS sequence"/>
</dbReference>
<dbReference type="OrthoDB" id="9800877at2"/>
<accession>A0A560HIG8</accession>
<dbReference type="PANTHER" id="PTHR33678:SF1">
    <property type="entry name" value="BLL1576 PROTEIN"/>
    <property type="match status" value="1"/>
</dbReference>
<dbReference type="InterPro" id="IPR052344">
    <property type="entry name" value="Transposase-related"/>
</dbReference>
<dbReference type="InterPro" id="IPR024463">
    <property type="entry name" value="Transposase_TnpC_homeodom"/>
</dbReference>
<evidence type="ECO:0000259" key="2">
    <source>
        <dbReference type="Pfam" id="PF03050"/>
    </source>
</evidence>
<feature type="region of interest" description="Disordered" evidence="1">
    <location>
        <begin position="80"/>
        <end position="107"/>
    </location>
</feature>
<evidence type="ECO:0000259" key="3">
    <source>
        <dbReference type="Pfam" id="PF13005"/>
    </source>
</evidence>
<gene>
    <name evidence="6" type="ORF">FBZ92_1633</name>
</gene>
<proteinExistence type="predicted"/>
<sequence length="526" mass="58807">MRIDPDTLPADVEALRAQVLALAETLEAERTERRRVEEQNDRLRHLIRQLQRMQFGPRSERLDADQLNLALEDVEQAQAETEAVAEKDDPALKQRRTGERRKARESLPPHLPRIEVVVALENTACPCCQGAMHVIGEDRSERLDIVPARYQVIVTRRPRYGCRACSGAVVQAPAPARLIEGGLPTERLVASVLVSKYADHVPLYRQAQAFARQGIGIDRSTLAFWVGYAAAELKPVWRLMRADLLNSGKLFVDETKAPVLDPGRGRTKSGYFWALARDDRPWRGGDPPAVVYHYTPGRSAKHAAGVLDGFTGIIQTDGYIVYKTVASRADIGVAHCWAHLRRDFFDITKTGPAPIAEEALRRIARLYAIEAEIRGRTAAERRSARQARSRPLVEDLKRWLEQELGRLSAKSTTAEAIRYALNQWTGLARFLDDGRIEIDSNTVERSIRPLVLNRKNALFAGHDRGAENWAVIASLIETCKLQGVNPEAYLADVLTRLVDGWPNARLSELTPWAWAEAQAKAVRAAA</sequence>
<organism evidence="6 7">
    <name type="scientific">Nitrospirillum amazonense</name>
    <dbReference type="NCBI Taxonomy" id="28077"/>
    <lineage>
        <taxon>Bacteria</taxon>
        <taxon>Pseudomonadati</taxon>
        <taxon>Pseudomonadota</taxon>
        <taxon>Alphaproteobacteria</taxon>
        <taxon>Rhodospirillales</taxon>
        <taxon>Azospirillaceae</taxon>
        <taxon>Nitrospirillum</taxon>
    </lineage>
</organism>
<dbReference type="NCBIfam" id="NF033517">
    <property type="entry name" value="transpos_IS66"/>
    <property type="match status" value="1"/>
</dbReference>
<dbReference type="InterPro" id="IPR039552">
    <property type="entry name" value="IS66_C"/>
</dbReference>
<dbReference type="Pfam" id="PF13005">
    <property type="entry name" value="zf-IS66"/>
    <property type="match status" value="1"/>
</dbReference>
<evidence type="ECO:0000259" key="5">
    <source>
        <dbReference type="Pfam" id="PF13817"/>
    </source>
</evidence>
<protein>
    <submittedName>
        <fullName evidence="6">Transposase</fullName>
    </submittedName>
</protein>